<dbReference type="RefSeq" id="WP_053391022.1">
    <property type="nucleotide sequence ID" value="NZ_CP010899.1"/>
</dbReference>
<reference evidence="1 2" key="1">
    <citation type="journal article" date="2015" name="Genome Announc.">
        <title>Complete Genome Sequence of Spiroplasma kunkelii Strain CR2-3x, Causal Agent of Corn Stunt Disease in Zea mays L.</title>
        <authorList>
            <person name="Davis R.E."/>
            <person name="Shao J."/>
            <person name="Dally E.L."/>
            <person name="Zhao Y."/>
            <person name="Gasparich G.E."/>
            <person name="Gaynor B.J."/>
            <person name="Athey J.C."/>
            <person name="Harrison N.A."/>
            <person name="Donofrio N."/>
        </authorList>
    </citation>
    <scope>NUCLEOTIDE SEQUENCE [LARGE SCALE GENOMIC DNA]</scope>
    <source>
        <strain evidence="1 2">CR2-3x</strain>
    </source>
</reference>
<name>A0A0K2JI03_SPIKU</name>
<proteinExistence type="predicted"/>
<gene>
    <name evidence="1" type="ORF">SKUN_00959</name>
</gene>
<accession>A0A0K2JI03</accession>
<evidence type="ECO:0000313" key="2">
    <source>
        <dbReference type="Proteomes" id="UP000062963"/>
    </source>
</evidence>
<dbReference type="AlphaFoldDB" id="A0A0K2JI03"/>
<dbReference type="OrthoDB" id="390858at2"/>
<organism evidence="1 2">
    <name type="scientific">Spiroplasma kunkelii CR2-3x</name>
    <dbReference type="NCBI Taxonomy" id="273035"/>
    <lineage>
        <taxon>Bacteria</taxon>
        <taxon>Bacillati</taxon>
        <taxon>Mycoplasmatota</taxon>
        <taxon>Mollicutes</taxon>
        <taxon>Entomoplasmatales</taxon>
        <taxon>Spiroplasmataceae</taxon>
        <taxon>Spiroplasma</taxon>
    </lineage>
</organism>
<dbReference type="PATRIC" id="fig|273035.7.peg.1181"/>
<dbReference type="EMBL" id="CP010899">
    <property type="protein sequence ID" value="ALA97846.1"/>
    <property type="molecule type" value="Genomic_DNA"/>
</dbReference>
<dbReference type="KEGG" id="skn:SKUN_00959"/>
<protein>
    <submittedName>
        <fullName evidence="1">Uncharacterized protein</fullName>
    </submittedName>
</protein>
<dbReference type="Proteomes" id="UP000062963">
    <property type="component" value="Chromosome"/>
</dbReference>
<keyword evidence="2" id="KW-1185">Reference proteome</keyword>
<sequence>MVTFKTISGKTKDFLRKKGDKLSNKRAYLYYLKLPFDNWKDEIDTKTADFIEDMINKLEIELELALLNDKYGGGKKLYVEKYVKDINVSNSNIVIQFYKEELPKINEVIKDA</sequence>
<evidence type="ECO:0000313" key="1">
    <source>
        <dbReference type="EMBL" id="ALA97846.1"/>
    </source>
</evidence>